<evidence type="ECO:0000256" key="5">
    <source>
        <dbReference type="ARBA" id="ARBA00023002"/>
    </source>
</evidence>
<gene>
    <name evidence="7" type="primary">pcyA</name>
    <name evidence="8" type="ORF">TE42_09505</name>
</gene>
<dbReference type="Proteomes" id="UP000035067">
    <property type="component" value="Unassembled WGS sequence"/>
</dbReference>
<dbReference type="PANTHER" id="PTHR34557">
    <property type="entry name" value="PHYTOCHROMOBILIN:FERREDOXIN OXIDOREDUCTASE, CHLOROPLASTIC"/>
    <property type="match status" value="1"/>
</dbReference>
<sequence length="243" mass="27377">MDVDAAAICTHPVVLNLAQILEAHWRRMEECKPLALPHGMDRVTGVMDGGPVQIRNCCFSARGFRKMHLELAAIGPGLNILHAVMFPDPCWDLPLFGCDLVTARGQVTAAVVDLSPVAEALSPSLRRQLQTLPRPEFSEPRQLPPWGDIFSAAVCFIRPRGVEEEQKFQQVAVRYLRLLLDEAGRISPDSRDHPATVKRRTAQIRYCSQQQRNDKTRRVLAKSFGDTWADDYIRHVLFDQPDS</sequence>
<name>A0A0G2HJB1_9SYNE</name>
<evidence type="ECO:0000256" key="7">
    <source>
        <dbReference type="HAMAP-Rule" id="MF_00618"/>
    </source>
</evidence>
<dbReference type="InterPro" id="IPR009249">
    <property type="entry name" value="Ferredoxin-dep_bilin_Rdtase"/>
</dbReference>
<reference evidence="8 9" key="1">
    <citation type="submission" date="2015-01" db="EMBL/GenBank/DDBJ databases">
        <title>Lifestyle Evolution in Cyanobacterial Symbionts of Sponges.</title>
        <authorList>
            <person name="Burgsdorf I."/>
            <person name="Slaby B.M."/>
            <person name="Handley K.M."/>
            <person name="Haber M."/>
            <person name="Blom J."/>
            <person name="Marshall C.W."/>
            <person name="Gilbert J.A."/>
            <person name="Hentschel U."/>
            <person name="Steindler L."/>
        </authorList>
    </citation>
    <scope>NUCLEOTIDE SEQUENCE [LARGE SCALE GENOMIC DNA]</scope>
    <source>
        <strain evidence="8">SP3</strain>
    </source>
</reference>
<organism evidence="8 9">
    <name type="scientific">Candidatus Synechococcus spongiarum SP3</name>
    <dbReference type="NCBI Taxonomy" id="1604020"/>
    <lineage>
        <taxon>Bacteria</taxon>
        <taxon>Bacillati</taxon>
        <taxon>Cyanobacteriota</taxon>
        <taxon>Cyanophyceae</taxon>
        <taxon>Synechococcales</taxon>
        <taxon>Synechococcaceae</taxon>
        <taxon>Synechococcus</taxon>
    </lineage>
</organism>
<dbReference type="Gene3D" id="3.40.1500.20">
    <property type="match status" value="1"/>
</dbReference>
<evidence type="ECO:0000256" key="1">
    <source>
        <dbReference type="ARBA" id="ARBA00003354"/>
    </source>
</evidence>
<dbReference type="EC" id="1.3.7.5" evidence="3 7"/>
<evidence type="ECO:0000256" key="2">
    <source>
        <dbReference type="ARBA" id="ARBA00006908"/>
    </source>
</evidence>
<dbReference type="InterPro" id="IPR022870">
    <property type="entry name" value="Ferredoxin_bilin_OxRdtase"/>
</dbReference>
<dbReference type="AlphaFoldDB" id="A0A0G2HJB1"/>
<protein>
    <recommendedName>
        <fullName evidence="4 7">Phycocyanobilin:ferredoxin oxidoreductase</fullName>
        <ecNumber evidence="3 7">1.3.7.5</ecNumber>
    </recommendedName>
</protein>
<comment type="function">
    <text evidence="1 7">Catalyzes the four-electron reduction of biliverdin IX-alpha (2-electron reduction at both the A and D rings); the reaction proceeds via an isolatable 2-electron intermediate, 181,182-dihydrobiliverdin.</text>
</comment>
<comment type="caution">
    <text evidence="8">The sequence shown here is derived from an EMBL/GenBank/DDBJ whole genome shotgun (WGS) entry which is preliminary data.</text>
</comment>
<dbReference type="PANTHER" id="PTHR34557:SF1">
    <property type="entry name" value="PHYTOCHROMOBILIN:FERREDOXIN OXIDOREDUCTASE, CHLOROPLASTIC"/>
    <property type="match status" value="1"/>
</dbReference>
<dbReference type="GO" id="GO:0050897">
    <property type="term" value="F:cobalt ion binding"/>
    <property type="evidence" value="ECO:0007669"/>
    <property type="project" value="InterPro"/>
</dbReference>
<evidence type="ECO:0000313" key="9">
    <source>
        <dbReference type="Proteomes" id="UP000035067"/>
    </source>
</evidence>
<dbReference type="GO" id="GO:0050620">
    <property type="term" value="F:phycocyanobilin:ferredoxin oxidoreductase activity"/>
    <property type="evidence" value="ECO:0007669"/>
    <property type="project" value="UniProtKB-UniRule"/>
</dbReference>
<proteinExistence type="inferred from homology"/>
<evidence type="ECO:0000313" key="8">
    <source>
        <dbReference type="EMBL" id="KKZ10807.1"/>
    </source>
</evidence>
<dbReference type="NCBIfam" id="NF002760">
    <property type="entry name" value="PRK02816.1"/>
    <property type="match status" value="1"/>
</dbReference>
<comment type="catalytic activity">
    <reaction evidence="6 7">
        <text>(2R,3Z)-phycocyanobilin + 4 oxidized [2Fe-2S]-[ferredoxin] = biliverdin IXalpha + 4 reduced [2Fe-2S]-[ferredoxin] + 4 H(+)</text>
        <dbReference type="Rhea" id="RHEA:15309"/>
        <dbReference type="Rhea" id="RHEA-COMP:10000"/>
        <dbReference type="Rhea" id="RHEA-COMP:10001"/>
        <dbReference type="ChEBI" id="CHEBI:15378"/>
        <dbReference type="ChEBI" id="CHEBI:33737"/>
        <dbReference type="ChEBI" id="CHEBI:33738"/>
        <dbReference type="ChEBI" id="CHEBI:57437"/>
        <dbReference type="ChEBI" id="CHEBI:57991"/>
        <dbReference type="EC" id="1.3.7.5"/>
    </reaction>
</comment>
<dbReference type="PATRIC" id="fig|1604020.3.peg.2158"/>
<dbReference type="EMBL" id="JXQG01000077">
    <property type="protein sequence ID" value="KKZ10807.1"/>
    <property type="molecule type" value="Genomic_DNA"/>
</dbReference>
<evidence type="ECO:0000256" key="4">
    <source>
        <dbReference type="ARBA" id="ARBA00016783"/>
    </source>
</evidence>
<dbReference type="HAMAP" id="MF_00618">
    <property type="entry name" value="Ferredoxin_bilin_red"/>
    <property type="match status" value="1"/>
</dbReference>
<dbReference type="Pfam" id="PF05996">
    <property type="entry name" value="Fe_bilin_red"/>
    <property type="match status" value="1"/>
</dbReference>
<evidence type="ECO:0000256" key="3">
    <source>
        <dbReference type="ARBA" id="ARBA00012716"/>
    </source>
</evidence>
<keyword evidence="5 7" id="KW-0560">Oxidoreductase</keyword>
<accession>A0A0G2HJB1</accession>
<evidence type="ECO:0000256" key="6">
    <source>
        <dbReference type="ARBA" id="ARBA00049084"/>
    </source>
</evidence>
<dbReference type="GO" id="GO:0010024">
    <property type="term" value="P:phytochromobilin biosynthetic process"/>
    <property type="evidence" value="ECO:0007669"/>
    <property type="project" value="InterPro"/>
</dbReference>
<comment type="similarity">
    <text evidence="2 7">Belongs to the HY2 family.</text>
</comment>